<protein>
    <submittedName>
        <fullName evidence="2">ABC transporter domain-containing protein</fullName>
    </submittedName>
</protein>
<name>A0AC35UF18_9BILA</name>
<dbReference type="Proteomes" id="UP000095286">
    <property type="component" value="Unplaced"/>
</dbReference>
<accession>A0AC35UF18</accession>
<organism evidence="1 2">
    <name type="scientific">Rhabditophanes sp. KR3021</name>
    <dbReference type="NCBI Taxonomy" id="114890"/>
    <lineage>
        <taxon>Eukaryota</taxon>
        <taxon>Metazoa</taxon>
        <taxon>Ecdysozoa</taxon>
        <taxon>Nematoda</taxon>
        <taxon>Chromadorea</taxon>
        <taxon>Rhabditida</taxon>
        <taxon>Tylenchina</taxon>
        <taxon>Panagrolaimomorpha</taxon>
        <taxon>Strongyloidoidea</taxon>
        <taxon>Alloionematidae</taxon>
        <taxon>Rhabditophanes</taxon>
    </lineage>
</organism>
<evidence type="ECO:0000313" key="2">
    <source>
        <dbReference type="WBParaSite" id="RSKR_0001071700.2"/>
    </source>
</evidence>
<sequence>MDISTLETKISGQVAGMLYENTDSIYQAIAEHTVDNEIALQAKMTTLVKETFDMIKTVISFAAQKQTIAKFLMISLEHNKLTDERLTACSVYDSLAQVLLTEIIFTAAMCYGMLRFGHDNPGRLAALAINMLYMCVTSISIGWHLNQIRVAKNNSALMQDILKEEMAIEVEDVDLTKNKKNKTFSDLVYPIQKTVVMPVPESGDIVLEDIYFAYPSRPSVFVINGISLNIKSGQKVGIAGESGSGKSTLTALLLRFYDLNSGSICFNEVPIKKMNPNVLRSKISLVSQQPMLFDQSVNFNIKLGKLNATQAEINLAAKKADAWEFISSLPDGFQTRCGENGQALSTSQKYKLMLAIALIGKPQVLILDEMTASMDSQTEEQIQKSIDIASDGITTITISHRLKSLLKSDRIIVMHEGKIIEQGTPVELMANKESAFFKMYSEQKVEELDINIPVSPITSSASVKYLTHKYSMGNEEIKGIDEWARQSLCRKRLGRSYSVMNTESEKTVLPTMSFKRNKYSSRSFKANIVDIPVVEAAEIVPIEEFELPGKRNNLNAIMKLIRSYKEGLIYILCSVPLMIVRGSFWLLICFEIPAVLEVVLAPKDEISQKIFNVGAMYVALIIIKTIFEALGRLFVSKYSHGFCSHLRINMFKQLLRHGAAYFEDEKNTPGRLVYKVMNNSALLNKVLSDKIDLLVPAIICFAISATVSLLINWKLALLCSFQFPAFFIFRLIELQEANKRQKQILEEDKKAGALASMVLSNICTIKVYNLQEHFIEMFNDTLKPLEKAMRIQAIIGAFVYACQFSFSYLMITITLKFGKDMMLSNEIDPLNYLRVVLLTQFGANCMSQLITSVTDIAKARVASEQILKVLREPVECDHLSDEGLRPKIAGRVTLSQLEFRYPSRPIIPVLKDINLKVSKGHFVAIIGPSEDEYTMDKIIDAAKTANIHNFIISLPNGYDTEIGEHVNFSAGQAMRISIARAIIRNPKILLLDEPFASLDSKNEKTVQKALEQASKSITCILISHRLASIRNADKIVVLVNGTIIAKGSHEELIAENGLYSEMNKLQKMD</sequence>
<evidence type="ECO:0000313" key="1">
    <source>
        <dbReference type="Proteomes" id="UP000095286"/>
    </source>
</evidence>
<dbReference type="WBParaSite" id="RSKR_0001071700.2">
    <property type="protein sequence ID" value="RSKR_0001071700.2"/>
    <property type="gene ID" value="RSKR_0001071700"/>
</dbReference>
<reference evidence="2" key="1">
    <citation type="submission" date="2016-11" db="UniProtKB">
        <authorList>
            <consortium name="WormBaseParasite"/>
        </authorList>
    </citation>
    <scope>IDENTIFICATION</scope>
    <source>
        <strain evidence="2">KR3021</strain>
    </source>
</reference>
<proteinExistence type="predicted"/>